<dbReference type="PANTHER" id="PTHR32170">
    <property type="entry name" value="PROTEASOME ACTIVATOR COMPLEX SUBUNIT 4"/>
    <property type="match status" value="1"/>
</dbReference>
<dbReference type="SUPFAM" id="SSF48371">
    <property type="entry name" value="ARM repeat"/>
    <property type="match status" value="1"/>
</dbReference>
<dbReference type="GO" id="GO:0010499">
    <property type="term" value="P:proteasomal ubiquitin-independent protein catabolic process"/>
    <property type="evidence" value="ECO:0007669"/>
    <property type="project" value="TreeGrafter"/>
</dbReference>
<dbReference type="GO" id="GO:0070628">
    <property type="term" value="F:proteasome binding"/>
    <property type="evidence" value="ECO:0007669"/>
    <property type="project" value="InterPro"/>
</dbReference>
<dbReference type="GO" id="GO:0005634">
    <property type="term" value="C:nucleus"/>
    <property type="evidence" value="ECO:0007669"/>
    <property type="project" value="TreeGrafter"/>
</dbReference>
<evidence type="ECO:0000313" key="2">
    <source>
        <dbReference type="Proteomes" id="UP000887565"/>
    </source>
</evidence>
<protein>
    <recommendedName>
        <fullName evidence="1">Proteasome activator complex subunit 4-like HEAT repeat-like domain-containing protein</fullName>
    </recommendedName>
</protein>
<accession>A0A915JHB0</accession>
<name>A0A915JHB0_ROMCU</name>
<evidence type="ECO:0000259" key="1">
    <source>
        <dbReference type="Pfam" id="PF23096"/>
    </source>
</evidence>
<organism evidence="2 3">
    <name type="scientific">Romanomermis culicivorax</name>
    <name type="common">Nematode worm</name>
    <dbReference type="NCBI Taxonomy" id="13658"/>
    <lineage>
        <taxon>Eukaryota</taxon>
        <taxon>Metazoa</taxon>
        <taxon>Ecdysozoa</taxon>
        <taxon>Nematoda</taxon>
        <taxon>Enoplea</taxon>
        <taxon>Dorylaimia</taxon>
        <taxon>Mermithida</taxon>
        <taxon>Mermithoidea</taxon>
        <taxon>Mermithidae</taxon>
        <taxon>Romanomermis</taxon>
    </lineage>
</organism>
<dbReference type="GO" id="GO:0005829">
    <property type="term" value="C:cytosol"/>
    <property type="evidence" value="ECO:0007669"/>
    <property type="project" value="TreeGrafter"/>
</dbReference>
<reference evidence="3" key="1">
    <citation type="submission" date="2022-11" db="UniProtKB">
        <authorList>
            <consortium name="WormBaseParasite"/>
        </authorList>
    </citation>
    <scope>IDENTIFICATION</scope>
</reference>
<proteinExistence type="predicted"/>
<dbReference type="InterPro" id="IPR016024">
    <property type="entry name" value="ARM-type_fold"/>
</dbReference>
<dbReference type="AlphaFoldDB" id="A0A915JHB0"/>
<dbReference type="GO" id="GO:0016504">
    <property type="term" value="F:peptidase activator activity"/>
    <property type="evidence" value="ECO:0007669"/>
    <property type="project" value="InterPro"/>
</dbReference>
<evidence type="ECO:0000313" key="3">
    <source>
        <dbReference type="WBParaSite" id="nRc.2.0.1.t25499-RA"/>
    </source>
</evidence>
<dbReference type="Pfam" id="PF23096">
    <property type="entry name" value="HEAT_PSME4"/>
    <property type="match status" value="1"/>
</dbReference>
<keyword evidence="2" id="KW-1185">Reference proteome</keyword>
<feature type="domain" description="Proteasome activator complex subunit 4-like HEAT repeat-like" evidence="1">
    <location>
        <begin position="87"/>
        <end position="210"/>
    </location>
</feature>
<sequence>MKPKENELKCYTGRRFVQKYNFVFMCEPKNNFSNKDVLVDPCTCMYRETNKQEKELAGNKDRITDVPRIFVDIRIAVFLERIFGNPNLCRTFGPQCIQHFKPIMEKFVKSSKLCEQRFASEFVCGVISGSKFWSFEQCDEFWRHFMSNLLKSAFENLTSKNFNDWGVCLATIFDSRDPKKLFWFLDLLIELVKKPIESSFNAASRLFLLQGALHQQEWRILPLWHDVLQIIEPLLCQPYQNLRDRLGSVLSTIFSCDIEQMTCENVKFRSPDKKAFLRKIHQRLEILYKEVEVGHPSDASATLYGNGDSKERQDAVLLFKTMLCFLNTQWATWFALPNELIDFLPLLCYFENETSDDELKRDCRAQLMRGLARAWLGGDTVDRVLENCEK</sequence>
<dbReference type="Proteomes" id="UP000887565">
    <property type="component" value="Unplaced"/>
</dbReference>
<dbReference type="InterPro" id="IPR055455">
    <property type="entry name" value="HEAT_PSME4"/>
</dbReference>
<dbReference type="InterPro" id="IPR035309">
    <property type="entry name" value="PSME4"/>
</dbReference>
<dbReference type="WBParaSite" id="nRc.2.0.1.t25499-RA">
    <property type="protein sequence ID" value="nRc.2.0.1.t25499-RA"/>
    <property type="gene ID" value="nRc.2.0.1.g25499"/>
</dbReference>
<dbReference type="PANTHER" id="PTHR32170:SF3">
    <property type="entry name" value="PROTEASOME ACTIVATOR COMPLEX SUBUNIT 4"/>
    <property type="match status" value="1"/>
</dbReference>